<feature type="compositionally biased region" description="Basic and acidic residues" evidence="1">
    <location>
        <begin position="316"/>
        <end position="327"/>
    </location>
</feature>
<feature type="compositionally biased region" description="Polar residues" evidence="1">
    <location>
        <begin position="687"/>
        <end position="697"/>
    </location>
</feature>
<feature type="region of interest" description="Disordered" evidence="1">
    <location>
        <begin position="307"/>
        <end position="336"/>
    </location>
</feature>
<evidence type="ECO:0000313" key="3">
    <source>
        <dbReference type="Proteomes" id="UP000242877"/>
    </source>
</evidence>
<comment type="caution">
    <text evidence="2">The sequence shown here is derived from an EMBL/GenBank/DDBJ whole genome shotgun (WGS) entry which is preliminary data.</text>
</comment>
<evidence type="ECO:0000313" key="2">
    <source>
        <dbReference type="EMBL" id="KZZ88117.1"/>
    </source>
</evidence>
<sequence>MGRKPNAIVTEFFNRGAKLHDSSNRYEHTCKLCGQNFPKGRSDSLLGHLTKTCPAISTQDRTRVQSIWPGTADRASKRSRNNAGVAVPVFQGPGGQFVSRQKHAAAAFNNANGNVNGNATGTGTGTGTVGELHGLNVLAEASRQVGAAGAPHHHQQHQLQHPHQQQTAFDASQLPGQTPEEQLSAAQASQIALVDPALEASNKHHDTDVVGDVKLDLTEPHAYFASADGTVLGAFTTAEALGSIPDTTTATTTAAGGGGGGGSDTRQTSQLSLIAASANEMVHQDTLPSLEPDVQLLLYRDSLSNDFYQSPPAAEHQLHQDQQDQQHQEQQQQVHGLPSAESLLLQDETSQHLSPDPSLTQAEDQTLSHEQQQHDQQQHQPDQQQQQHHQQEQSPSQQPPLQLQFDTHEQPTDQPPSTDLLHITSEIQSLDPTSQRAALYPRPIAIQPSPAAGTPVQPNMPDRAAMLLTKAKGRSQFTEERRREVQLVRQLGACLRCRMLKKTLDLERQTALDMYPGRIEASHFFDSEPLKYLTFSTFMGFLPDRTATTATTTTTDIVLKPDPASSTPVTMPHATDFAQGCGVPRSVYVINTEADNVETKLDQYMKNMAFLFYETEPSHVIKSTLVAASQLSEKTEGGDELLDGVLQLWIATRIITDPNFRWKLSINQSLPSPTLQPFTTIPDPDESSMSITDTSDPESYTMITTQLRAGAEKCAEKLSKSVLNKIEQRLLQKQRAGQFRTFLGALVLINCAERMTWLYQAYQNDESLKWPLDLKPEHYVGQGERFASIVSAHLKMRSLAPASIVDLEDLTLRATDTDDEDIINWFYSINMTYQYLQSRELAMFDPSDCRSLDLKYGLKLFRPPQNEGVFAAT</sequence>
<reference evidence="2 3" key="1">
    <citation type="journal article" date="2016" name="Genome Biol. Evol.">
        <title>Divergent and convergent evolution of fungal pathogenicity.</title>
        <authorList>
            <person name="Shang Y."/>
            <person name="Xiao G."/>
            <person name="Zheng P."/>
            <person name="Cen K."/>
            <person name="Zhan S."/>
            <person name="Wang C."/>
        </authorList>
    </citation>
    <scope>NUCLEOTIDE SEQUENCE [LARGE SCALE GENOMIC DNA]</scope>
    <source>
        <strain evidence="2 3">ARSEF 7405</strain>
    </source>
</reference>
<protein>
    <submittedName>
        <fullName evidence="2">Uncharacterized protein</fullName>
    </submittedName>
</protein>
<accession>A0A167VWW0</accession>
<dbReference type="Proteomes" id="UP000242877">
    <property type="component" value="Unassembled WGS sequence"/>
</dbReference>
<name>A0A167VWW0_9EURO</name>
<organism evidence="2 3">
    <name type="scientific">Ascosphaera apis ARSEF 7405</name>
    <dbReference type="NCBI Taxonomy" id="392613"/>
    <lineage>
        <taxon>Eukaryota</taxon>
        <taxon>Fungi</taxon>
        <taxon>Dikarya</taxon>
        <taxon>Ascomycota</taxon>
        <taxon>Pezizomycotina</taxon>
        <taxon>Eurotiomycetes</taxon>
        <taxon>Eurotiomycetidae</taxon>
        <taxon>Onygenales</taxon>
        <taxon>Ascosphaeraceae</taxon>
        <taxon>Ascosphaera</taxon>
    </lineage>
</organism>
<dbReference type="EMBL" id="AZGZ01000028">
    <property type="protein sequence ID" value="KZZ88117.1"/>
    <property type="molecule type" value="Genomic_DNA"/>
</dbReference>
<proteinExistence type="predicted"/>
<feature type="region of interest" description="Disordered" evidence="1">
    <location>
        <begin position="247"/>
        <end position="267"/>
    </location>
</feature>
<feature type="region of interest" description="Disordered" evidence="1">
    <location>
        <begin position="675"/>
        <end position="697"/>
    </location>
</feature>
<dbReference type="PANTHER" id="PTHR35392:SF2">
    <property type="entry name" value="ZN(II)2CYS6 TRANSCRIPTION FACTOR (EUROFUNG)"/>
    <property type="match status" value="1"/>
</dbReference>
<dbReference type="PANTHER" id="PTHR35392">
    <property type="entry name" value="ZN(II)2CYS6 TRANSCRIPTION FACTOR (EUROFUNG)-RELATED-RELATED"/>
    <property type="match status" value="1"/>
</dbReference>
<gene>
    <name evidence="2" type="ORF">AAP_05177</name>
</gene>
<dbReference type="OrthoDB" id="5417895at2759"/>
<dbReference type="AlphaFoldDB" id="A0A167VWW0"/>
<dbReference type="VEuPathDB" id="FungiDB:AAP_05177"/>
<feature type="region of interest" description="Disordered" evidence="1">
    <location>
        <begin position="145"/>
        <end position="168"/>
    </location>
</feature>
<feature type="region of interest" description="Disordered" evidence="1">
    <location>
        <begin position="348"/>
        <end position="419"/>
    </location>
</feature>
<feature type="compositionally biased region" description="Low complexity" evidence="1">
    <location>
        <begin position="378"/>
        <end position="404"/>
    </location>
</feature>
<feature type="compositionally biased region" description="Polar residues" evidence="1">
    <location>
        <begin position="348"/>
        <end position="365"/>
    </location>
</feature>
<evidence type="ECO:0000256" key="1">
    <source>
        <dbReference type="SAM" id="MobiDB-lite"/>
    </source>
</evidence>
<keyword evidence="3" id="KW-1185">Reference proteome</keyword>
<feature type="compositionally biased region" description="Low complexity" evidence="1">
    <location>
        <begin position="157"/>
        <end position="166"/>
    </location>
</feature>
<dbReference type="InterPro" id="IPR052973">
    <property type="entry name" value="Fungal_sec-metab_reg_TF"/>
</dbReference>